<gene>
    <name evidence="2" type="ORF">JQ615_27585</name>
</gene>
<dbReference type="CDD" id="cd07812">
    <property type="entry name" value="SRPBCC"/>
    <property type="match status" value="1"/>
</dbReference>
<organism evidence="2 3">
    <name type="scientific">Bradyrhizobium jicamae</name>
    <dbReference type="NCBI Taxonomy" id="280332"/>
    <lineage>
        <taxon>Bacteria</taxon>
        <taxon>Pseudomonadati</taxon>
        <taxon>Pseudomonadota</taxon>
        <taxon>Alphaproteobacteria</taxon>
        <taxon>Hyphomicrobiales</taxon>
        <taxon>Nitrobacteraceae</taxon>
        <taxon>Bradyrhizobium</taxon>
    </lineage>
</organism>
<sequence length="386" mass="43048">MLPKAESAYFAIADISGYTNFLAAVELDHAQDIIADFMDTVVKGLRPPFRLAKFEGDAAFVYTTAEKVDGSLLQDAIEGAYFKFRRRLRNVQQASTCECRACVAMGDLDFKFVVHHGEMVKQKMGGREELAGRDVILVHRLLKNTVSEKIGGRAYALYSDAAIRAMGVDPVAQGFIAHHETIDVIGDVTLWLRDLEPAWQREDEQIRMEVTREDAYAILEFDIAAPQQTVWEYLSVPGQWRRWWDADDIVEESGKGRRGAGTKNHCAHGDHTNIEETLDWRPVDYYTVGITLPIPGAPKIVMTRALLDGPNGTTHLELRIAKPKPKDRAFVDGAAGKFAERMTQAIVRLRSMVEGNQAGSEAMEEPPLKLSTGRFLAEPVKSDARS</sequence>
<dbReference type="SUPFAM" id="SSF55961">
    <property type="entry name" value="Bet v1-like"/>
    <property type="match status" value="1"/>
</dbReference>
<dbReference type="EMBL" id="JAFCJH010000035">
    <property type="protein sequence ID" value="MBR0799157.1"/>
    <property type="molecule type" value="Genomic_DNA"/>
</dbReference>
<dbReference type="Gene3D" id="3.30.530.20">
    <property type="match status" value="1"/>
</dbReference>
<evidence type="ECO:0000256" key="1">
    <source>
        <dbReference type="SAM" id="MobiDB-lite"/>
    </source>
</evidence>
<name>A0ABS5FQT9_9BRAD</name>
<evidence type="ECO:0000313" key="2">
    <source>
        <dbReference type="EMBL" id="MBR0799157.1"/>
    </source>
</evidence>
<reference evidence="3" key="1">
    <citation type="journal article" date="2021" name="ISME J.">
        <title>Evolutionary origin and ecological implication of a unique nif island in free-living Bradyrhizobium lineages.</title>
        <authorList>
            <person name="Tao J."/>
        </authorList>
    </citation>
    <scope>NUCLEOTIDE SEQUENCE [LARGE SCALE GENOMIC DNA]</scope>
    <source>
        <strain evidence="3">SZCCT0434</strain>
    </source>
</reference>
<protein>
    <submittedName>
        <fullName evidence="2">DUF2652 domain-containing protein</fullName>
    </submittedName>
</protein>
<dbReference type="Proteomes" id="UP001315278">
    <property type="component" value="Unassembled WGS sequence"/>
</dbReference>
<comment type="caution">
    <text evidence="2">The sequence shown here is derived from an EMBL/GenBank/DDBJ whole genome shotgun (WGS) entry which is preliminary data.</text>
</comment>
<evidence type="ECO:0000313" key="3">
    <source>
        <dbReference type="Proteomes" id="UP001315278"/>
    </source>
</evidence>
<accession>A0ABS5FQT9</accession>
<feature type="region of interest" description="Disordered" evidence="1">
    <location>
        <begin position="357"/>
        <end position="386"/>
    </location>
</feature>
<proteinExistence type="predicted"/>
<dbReference type="Gene3D" id="3.30.70.1230">
    <property type="entry name" value="Nucleotide cyclase"/>
    <property type="match status" value="1"/>
</dbReference>
<dbReference type="InterPro" id="IPR023393">
    <property type="entry name" value="START-like_dom_sf"/>
</dbReference>
<dbReference type="Pfam" id="PF10851">
    <property type="entry name" value="DUF2652"/>
    <property type="match status" value="1"/>
</dbReference>
<dbReference type="InterPro" id="IPR029787">
    <property type="entry name" value="Nucleotide_cyclase"/>
</dbReference>
<dbReference type="RefSeq" id="WP_212397317.1">
    <property type="nucleotide sequence ID" value="NZ_JAFCJH010000035.1"/>
</dbReference>
<keyword evidence="3" id="KW-1185">Reference proteome</keyword>
<dbReference type="InterPro" id="IPR020503">
    <property type="entry name" value="Uncharacterised_Rv2561"/>
</dbReference>